<dbReference type="GO" id="GO:0005576">
    <property type="term" value="C:extracellular region"/>
    <property type="evidence" value="ECO:0007669"/>
    <property type="project" value="UniProtKB-SubCell"/>
</dbReference>
<feature type="domain" description="PLD phosphodiesterase" evidence="7">
    <location>
        <begin position="220"/>
        <end position="247"/>
    </location>
</feature>
<dbReference type="GO" id="GO:0016020">
    <property type="term" value="C:membrane"/>
    <property type="evidence" value="ECO:0007669"/>
    <property type="project" value="TreeGrafter"/>
</dbReference>
<gene>
    <name evidence="8" type="ORF">AC244_03035</name>
</gene>
<organism evidence="8 9">
    <name type="scientific">Ensifer adhaerens</name>
    <name type="common">Sinorhizobium morelense</name>
    <dbReference type="NCBI Taxonomy" id="106592"/>
    <lineage>
        <taxon>Bacteria</taxon>
        <taxon>Pseudomonadati</taxon>
        <taxon>Pseudomonadota</taxon>
        <taxon>Alphaproteobacteria</taxon>
        <taxon>Hyphomicrobiales</taxon>
        <taxon>Rhizobiaceae</taxon>
        <taxon>Sinorhizobium/Ensifer group</taxon>
        <taxon>Ensifer</taxon>
    </lineage>
</organism>
<keyword evidence="6" id="KW-1133">Transmembrane helix</keyword>
<dbReference type="EMBL" id="LGAP01000001">
    <property type="protein sequence ID" value="KOF22513.1"/>
    <property type="molecule type" value="Genomic_DNA"/>
</dbReference>
<keyword evidence="4" id="KW-0964">Secreted</keyword>
<evidence type="ECO:0000256" key="4">
    <source>
        <dbReference type="ARBA" id="ARBA00022525"/>
    </source>
</evidence>
<comment type="subcellular location">
    <subcellularLocation>
        <location evidence="2">Secreted</location>
    </subcellularLocation>
</comment>
<dbReference type="CDD" id="cd09163">
    <property type="entry name" value="PLDc_CLS_unchar2_2"/>
    <property type="match status" value="1"/>
</dbReference>
<keyword evidence="6" id="KW-0812">Transmembrane</keyword>
<dbReference type="Proteomes" id="UP000037425">
    <property type="component" value="Unassembled WGS sequence"/>
</dbReference>
<dbReference type="SUPFAM" id="SSF56024">
    <property type="entry name" value="Phospholipase D/nuclease"/>
    <property type="match status" value="2"/>
</dbReference>
<keyword evidence="6" id="KW-0472">Membrane</keyword>
<dbReference type="InterPro" id="IPR001736">
    <property type="entry name" value="PLipase_D/transphosphatidylase"/>
</dbReference>
<proteinExistence type="predicted"/>
<sequence>MIDLIQNYWPHFLVFLSFVLGVPAVIHAAMTKDDVRAAAGWVGVVLLSPIVGALVYGVAGINRIRRSSIGMQRSLLLGSGPDQFGRFDVSDAEIGTRFGQRFAAMKILGDRVSRHAMSTGNRITMLEGGDAAYAAMLHEIANARRSILLESYIFDRDALGLRFADALIAARGRGVEVRVLIDAVGARYSVPSIVGYLKAASVPTAVFNGNIIMGLRLPYANLRTHRKILVVDGTTAFAGGMNIRAGFTTEIAGPEAAYDTHFRITGPVVADVFQVSAEDWQFSTGELLASDTWTIEPTSPPAKAPGILMRAVPSGPDKTNETNHKILMGAFSVARKNIRLMSPYFLPDRELISALVTAARRGVEVDIVVPAVNNLLLVDRAMTAQFDQVLKGHCRVWRAKGAFNHSKLLAVDERWAYVGSTNLDPRSLRLNFEFDLEVLDDVFARNVSGRIAAIMETADEVTLKDLNAQPLAARLANRLFWLGSPYL</sequence>
<dbReference type="InterPro" id="IPR025202">
    <property type="entry name" value="PLD-like_dom"/>
</dbReference>
<reference evidence="9" key="1">
    <citation type="submission" date="2015-07" db="EMBL/GenBank/DDBJ databases">
        <title>Whole genome sequence of an Ensifer adhaerens strain isolated from a cave pool in the Wind Cave National Park.</title>
        <authorList>
            <person name="Eng W.W.H."/>
            <person name="Gan H.M."/>
            <person name="Barton H.A."/>
            <person name="Savka M.A."/>
        </authorList>
    </citation>
    <scope>NUCLEOTIDE SEQUENCE [LARGE SCALE GENOMIC DNA]</scope>
    <source>
        <strain evidence="9">SD006</strain>
    </source>
</reference>
<name>A0A0L8C6V9_ENSAD</name>
<evidence type="ECO:0000256" key="6">
    <source>
        <dbReference type="SAM" id="Phobius"/>
    </source>
</evidence>
<dbReference type="Pfam" id="PF13091">
    <property type="entry name" value="PLDc_2"/>
    <property type="match status" value="2"/>
</dbReference>
<dbReference type="AlphaFoldDB" id="A0A0L8C6V9"/>
<evidence type="ECO:0000313" key="8">
    <source>
        <dbReference type="EMBL" id="KOF22513.1"/>
    </source>
</evidence>
<comment type="function">
    <text evidence="1">Could be a virulence factor.</text>
</comment>
<dbReference type="PROSITE" id="PS50035">
    <property type="entry name" value="PLD"/>
    <property type="match status" value="2"/>
</dbReference>
<accession>A0A0L8C6V9</accession>
<dbReference type="PANTHER" id="PTHR21248:SF22">
    <property type="entry name" value="PHOSPHOLIPASE D"/>
    <property type="match status" value="1"/>
</dbReference>
<dbReference type="OrthoDB" id="9762009at2"/>
<dbReference type="CDD" id="cd09157">
    <property type="entry name" value="PLDc_CLS_unchar2_1"/>
    <property type="match status" value="1"/>
</dbReference>
<evidence type="ECO:0000256" key="5">
    <source>
        <dbReference type="ARBA" id="ARBA00029594"/>
    </source>
</evidence>
<evidence type="ECO:0000256" key="2">
    <source>
        <dbReference type="ARBA" id="ARBA00004613"/>
    </source>
</evidence>
<feature type="domain" description="PLD phosphodiesterase" evidence="7">
    <location>
        <begin position="400"/>
        <end position="427"/>
    </location>
</feature>
<comment type="caution">
    <text evidence="8">The sequence shown here is derived from an EMBL/GenBank/DDBJ whole genome shotgun (WGS) entry which is preliminary data.</text>
</comment>
<dbReference type="SMART" id="SM00155">
    <property type="entry name" value="PLDc"/>
    <property type="match status" value="2"/>
</dbReference>
<dbReference type="PANTHER" id="PTHR21248">
    <property type="entry name" value="CARDIOLIPIN SYNTHASE"/>
    <property type="match status" value="1"/>
</dbReference>
<evidence type="ECO:0000256" key="3">
    <source>
        <dbReference type="ARBA" id="ARBA00018392"/>
    </source>
</evidence>
<feature type="transmembrane region" description="Helical" evidence="6">
    <location>
        <begin position="38"/>
        <end position="59"/>
    </location>
</feature>
<dbReference type="PATRIC" id="fig|106592.7.peg.651"/>
<evidence type="ECO:0000256" key="1">
    <source>
        <dbReference type="ARBA" id="ARBA00003145"/>
    </source>
</evidence>
<dbReference type="GO" id="GO:0032049">
    <property type="term" value="P:cardiolipin biosynthetic process"/>
    <property type="evidence" value="ECO:0007669"/>
    <property type="project" value="UniProtKB-ARBA"/>
</dbReference>
<dbReference type="Gene3D" id="3.30.870.10">
    <property type="entry name" value="Endonuclease Chain A"/>
    <property type="match status" value="2"/>
</dbReference>
<evidence type="ECO:0000313" key="9">
    <source>
        <dbReference type="Proteomes" id="UP000037425"/>
    </source>
</evidence>
<evidence type="ECO:0000259" key="7">
    <source>
        <dbReference type="PROSITE" id="PS50035"/>
    </source>
</evidence>
<dbReference type="GO" id="GO:0008808">
    <property type="term" value="F:cardiolipin synthase activity"/>
    <property type="evidence" value="ECO:0007669"/>
    <property type="project" value="TreeGrafter"/>
</dbReference>
<protein>
    <recommendedName>
        <fullName evidence="3">Phospholipase D</fullName>
    </recommendedName>
    <alternativeName>
        <fullName evidence="5">Choline phosphatase</fullName>
    </alternativeName>
</protein>
<dbReference type="RefSeq" id="WP_053247315.1">
    <property type="nucleotide sequence ID" value="NZ_LGAP01000001.1"/>
</dbReference>